<evidence type="ECO:0000256" key="1">
    <source>
        <dbReference type="SAM" id="MobiDB-lite"/>
    </source>
</evidence>
<gene>
    <name evidence="2" type="ORF">ACCUM_3282</name>
</gene>
<keyword evidence="3" id="KW-1185">Reference proteome</keyword>
<dbReference type="EMBL" id="SWAD01000027">
    <property type="protein sequence ID" value="TMQ77338.1"/>
    <property type="molecule type" value="Genomic_DNA"/>
</dbReference>
<dbReference type="AlphaFoldDB" id="A0A5S4EPV4"/>
<evidence type="ECO:0000313" key="2">
    <source>
        <dbReference type="EMBL" id="TMQ77338.1"/>
    </source>
</evidence>
<sequence length="54" mass="5887">MPDASRHSEILIETGFSSGIGETSRLLSRPQHTPETPHRDLGSAQSIDRACRGQ</sequence>
<accession>A0A5S4EPV4</accession>
<reference evidence="2 3" key="1">
    <citation type="submission" date="2019-04" db="EMBL/GenBank/DDBJ databases">
        <title>A novel phosphate-accumulating bacterium identified in bioreactor for phosphate removal from wastewater.</title>
        <authorList>
            <person name="Kotlyarov R.Y."/>
            <person name="Beletsky A.V."/>
            <person name="Kallistova A.Y."/>
            <person name="Dorofeev A.G."/>
            <person name="Nikolaev Y.Y."/>
            <person name="Pimenov N.V."/>
            <person name="Ravin N.V."/>
            <person name="Mardanov A.V."/>
        </authorList>
    </citation>
    <scope>NUCLEOTIDE SEQUENCE [LARGE SCALE GENOMIC DNA]</scope>
    <source>
        <strain evidence="2 3">Bin19</strain>
    </source>
</reference>
<feature type="compositionally biased region" description="Basic and acidic residues" evidence="1">
    <location>
        <begin position="1"/>
        <end position="10"/>
    </location>
</feature>
<organism evidence="2 3">
    <name type="scientific">Candidatus Accumulibacter phosphatis</name>
    <dbReference type="NCBI Taxonomy" id="327160"/>
    <lineage>
        <taxon>Bacteria</taxon>
        <taxon>Pseudomonadati</taxon>
        <taxon>Pseudomonadota</taxon>
        <taxon>Betaproteobacteria</taxon>
        <taxon>Candidatus Accumulibacter</taxon>
    </lineage>
</organism>
<evidence type="ECO:0000313" key="3">
    <source>
        <dbReference type="Proteomes" id="UP000306324"/>
    </source>
</evidence>
<protein>
    <submittedName>
        <fullName evidence="2">Uncharacterized protein</fullName>
    </submittedName>
</protein>
<name>A0A5S4EPV4_9PROT</name>
<proteinExistence type="predicted"/>
<feature type="region of interest" description="Disordered" evidence="1">
    <location>
        <begin position="1"/>
        <end position="54"/>
    </location>
</feature>
<dbReference type="Proteomes" id="UP000306324">
    <property type="component" value="Unassembled WGS sequence"/>
</dbReference>
<comment type="caution">
    <text evidence="2">The sequence shown here is derived from an EMBL/GenBank/DDBJ whole genome shotgun (WGS) entry which is preliminary data.</text>
</comment>